<dbReference type="Proteomes" id="UP000273515">
    <property type="component" value="Segment"/>
</dbReference>
<evidence type="ECO:0000313" key="2">
    <source>
        <dbReference type="Proteomes" id="UP000273515"/>
    </source>
</evidence>
<keyword evidence="1" id="KW-0378">Hydrolase</keyword>
<name>A0A3G2YRB8_9CAUD</name>
<dbReference type="CDD" id="cd22324">
    <property type="entry name" value="Endonuclease_I"/>
    <property type="match status" value="1"/>
</dbReference>
<dbReference type="Pfam" id="PF05367">
    <property type="entry name" value="Phage_endo_I"/>
    <property type="match status" value="1"/>
</dbReference>
<organism evidence="1 2">
    <name type="scientific">Lentibacter phage vB_LenP_ICBM2</name>
    <dbReference type="NCBI Taxonomy" id="2847823"/>
    <lineage>
        <taxon>Viruses</taxon>
        <taxon>Duplodnaviria</taxon>
        <taxon>Heunggongvirae</taxon>
        <taxon>Uroviricota</taxon>
        <taxon>Caudoviricetes</taxon>
        <taxon>Zobellviridae</taxon>
        <taxon>Cobavirinae</taxon>
        <taxon>Veravirus</taxon>
        <taxon>Veravirus septentrionalis</taxon>
    </lineage>
</organism>
<keyword evidence="1" id="KW-0255">Endonuclease</keyword>
<keyword evidence="1" id="KW-0540">Nuclease</keyword>
<dbReference type="Gene3D" id="3.40.91.30">
    <property type="match status" value="1"/>
</dbReference>
<dbReference type="InterPro" id="IPR011335">
    <property type="entry name" value="Restrct_endonuc-II-like"/>
</dbReference>
<dbReference type="GO" id="GO:0008833">
    <property type="term" value="F:deoxyribonuclease IV (phage-T4-induced) activity"/>
    <property type="evidence" value="ECO:0007669"/>
    <property type="project" value="InterPro"/>
</dbReference>
<proteinExistence type="predicted"/>
<protein>
    <submittedName>
        <fullName evidence="1">Endonuclease</fullName>
    </submittedName>
</protein>
<dbReference type="EMBL" id="MF431616">
    <property type="protein sequence ID" value="AYP28082.1"/>
    <property type="molecule type" value="Genomic_DNA"/>
</dbReference>
<reference evidence="1 2" key="2">
    <citation type="journal article" date="2019" name="ISME J.">
        <title>Cobaviruses - a new globally distributed phage group infecting Rhodobacteraceae in marine ecosystems.</title>
        <authorList>
            <person name="Bischoff V."/>
            <person name="Bunk B."/>
            <person name="Meier-Kolthoff J.P."/>
            <person name="Sproer C."/>
            <person name="Poehlein A."/>
            <person name="Dogs M."/>
            <person name="Nguyen M."/>
            <person name="Petersen J."/>
            <person name="Daniel R."/>
            <person name="Overmann J."/>
            <person name="Goker M."/>
            <person name="Simon M."/>
            <person name="Brinkhoff T."/>
            <person name="Moraru C."/>
        </authorList>
    </citation>
    <scope>NUCLEOTIDE SEQUENCE [LARGE SCALE GENOMIC DNA]</scope>
</reference>
<accession>A0A3G2YRB8</accession>
<dbReference type="GO" id="GO:0016032">
    <property type="term" value="P:viral process"/>
    <property type="evidence" value="ECO:0007669"/>
    <property type="project" value="InterPro"/>
</dbReference>
<dbReference type="InterPro" id="IPR008029">
    <property type="entry name" value="Phage_T7_Gp3_endoDNaseI"/>
</dbReference>
<dbReference type="GO" id="GO:0015074">
    <property type="term" value="P:DNA integration"/>
    <property type="evidence" value="ECO:0007669"/>
    <property type="project" value="InterPro"/>
</dbReference>
<gene>
    <name evidence="1" type="ORF">vBLenPICBM2__21</name>
</gene>
<keyword evidence="2" id="KW-1185">Reference proteome</keyword>
<evidence type="ECO:0000313" key="1">
    <source>
        <dbReference type="EMBL" id="AYP28082.1"/>
    </source>
</evidence>
<reference evidence="2" key="1">
    <citation type="submission" date="2017-07" db="EMBL/GenBank/DDBJ databases">
        <title>Cobaviruses - a newly discovered phage group infecting protist-associated Rhodobacteraceae is ubiquitous in highly productive marine areas.</title>
        <authorList>
            <person name="Bischoff V."/>
            <person name="Bunk B."/>
            <person name="Meier-Kolthoff J."/>
            <person name="Sproer C."/>
            <person name="Poehlein A."/>
            <person name="Dogs M."/>
            <person name="Daniel R."/>
            <person name="Overmann J."/>
            <person name="Goker M."/>
            <person name="Simon M."/>
            <person name="Brinkhoff T."/>
            <person name="Moraru C."/>
        </authorList>
    </citation>
    <scope>NUCLEOTIDE SEQUENCE [LARGE SCALE GENOMIC DNA]</scope>
</reference>
<sequence length="124" mass="14650">MRTRSGLEARTVTYLKKLKVDFKYEKLKIPWRDNRNKTYTPDFELPNGIIIETKGRFTAADRFKHLSVKEQHPELDIRFVFSNPQAKLSKGAKSTYAQWCDKHGFLYAKETIPIEWIKEKGSKR</sequence>
<dbReference type="SUPFAM" id="SSF52980">
    <property type="entry name" value="Restriction endonuclease-like"/>
    <property type="match status" value="1"/>
</dbReference>